<evidence type="ECO:0008006" key="4">
    <source>
        <dbReference type="Google" id="ProtNLM"/>
    </source>
</evidence>
<keyword evidence="1" id="KW-1133">Transmembrane helix</keyword>
<proteinExistence type="predicted"/>
<comment type="caution">
    <text evidence="2">The sequence shown here is derived from an EMBL/GenBank/DDBJ whole genome shotgun (WGS) entry which is preliminary data.</text>
</comment>
<gene>
    <name evidence="2" type="ORF">DYBT9623_04260</name>
</gene>
<dbReference type="EMBL" id="CAJRAU010000006">
    <property type="protein sequence ID" value="CAG5072698.1"/>
    <property type="molecule type" value="Genomic_DNA"/>
</dbReference>
<reference evidence="2 3" key="1">
    <citation type="submission" date="2021-04" db="EMBL/GenBank/DDBJ databases">
        <authorList>
            <person name="Rodrigo-Torres L."/>
            <person name="Arahal R. D."/>
            <person name="Lucena T."/>
        </authorList>
    </citation>
    <scope>NUCLEOTIDE SEQUENCE [LARGE SCALE GENOMIC DNA]</scope>
    <source>
        <strain evidence="2 3">CECT 9623</strain>
    </source>
</reference>
<accession>A0ABM8UVB9</accession>
<evidence type="ECO:0000256" key="1">
    <source>
        <dbReference type="SAM" id="Phobius"/>
    </source>
</evidence>
<evidence type="ECO:0000313" key="2">
    <source>
        <dbReference type="EMBL" id="CAG5072698.1"/>
    </source>
</evidence>
<organism evidence="2 3">
    <name type="scientific">Dyadobacter linearis</name>
    <dbReference type="NCBI Taxonomy" id="2823330"/>
    <lineage>
        <taxon>Bacteria</taxon>
        <taxon>Pseudomonadati</taxon>
        <taxon>Bacteroidota</taxon>
        <taxon>Cytophagia</taxon>
        <taxon>Cytophagales</taxon>
        <taxon>Spirosomataceae</taxon>
        <taxon>Dyadobacter</taxon>
    </lineage>
</organism>
<protein>
    <recommendedName>
        <fullName evidence="4">DUF4331 domain-containing protein</fullName>
    </recommendedName>
</protein>
<feature type="transmembrane region" description="Helical" evidence="1">
    <location>
        <begin position="7"/>
        <end position="25"/>
    </location>
</feature>
<sequence>MKRFPEILAVLLPVMYICYINFIAVEPRQQPAELVADPDSYFACFVRDKKVMRTLRILVDQPVANVNFPFNPFNPSGYPAGRVYMQLSTEDQEGAIITRTIAFYADSTNNAAHIVNMARPLQSIDLAVGFQLDSAQFDLLVSYLSSLENRGSMQADRTGAGICVDILQTLNVKLPPGDLRTFWYDSTPPGSGQIVASSKISPYSLGKVFKKIDHAEMPVNTKDGFIERPEEGECGQEKAI</sequence>
<keyword evidence="1" id="KW-0812">Transmembrane</keyword>
<name>A0ABM8UVB9_9BACT</name>
<evidence type="ECO:0000313" key="3">
    <source>
        <dbReference type="Proteomes" id="UP000679725"/>
    </source>
</evidence>
<dbReference type="Proteomes" id="UP000679725">
    <property type="component" value="Unassembled WGS sequence"/>
</dbReference>
<keyword evidence="3" id="KW-1185">Reference proteome</keyword>
<dbReference type="RefSeq" id="WP_215235534.1">
    <property type="nucleotide sequence ID" value="NZ_CAJRAU010000006.1"/>
</dbReference>
<keyword evidence="1" id="KW-0472">Membrane</keyword>